<dbReference type="Pfam" id="PF01061">
    <property type="entry name" value="ABC2_membrane"/>
    <property type="match status" value="1"/>
</dbReference>
<evidence type="ECO:0000259" key="6">
    <source>
        <dbReference type="PROSITE" id="PS51012"/>
    </source>
</evidence>
<evidence type="ECO:0000313" key="8">
    <source>
        <dbReference type="Proteomes" id="UP000008037"/>
    </source>
</evidence>
<keyword evidence="3 5" id="KW-1133">Transmembrane helix</keyword>
<dbReference type="GO" id="GO:0043190">
    <property type="term" value="C:ATP-binding cassette (ABC) transporter complex"/>
    <property type="evidence" value="ECO:0007669"/>
    <property type="project" value="InterPro"/>
</dbReference>
<dbReference type="OrthoDB" id="97972at2157"/>
<proteinExistence type="predicted"/>
<dbReference type="InterPro" id="IPR000412">
    <property type="entry name" value="ABC_2_transport"/>
</dbReference>
<dbReference type="InParanoid" id="K0IFB3"/>
<feature type="domain" description="ABC transmembrane type-2" evidence="6">
    <location>
        <begin position="20"/>
        <end position="251"/>
    </location>
</feature>
<dbReference type="InterPro" id="IPR013525">
    <property type="entry name" value="ABC2_TM"/>
</dbReference>
<protein>
    <submittedName>
        <fullName evidence="7">ABC efflux transporter, permease protein</fullName>
    </submittedName>
</protein>
<gene>
    <name evidence="7" type="ordered locus">Ngar_c15610</name>
</gene>
<dbReference type="PANTHER" id="PTHR43229:SF3">
    <property type="entry name" value="ABC-TYPE MULTIDRUG TRANSPORT SYSTEM, PERMEASE COMPONENT"/>
    <property type="match status" value="1"/>
</dbReference>
<accession>K0IFB3</accession>
<feature type="transmembrane region" description="Helical" evidence="5">
    <location>
        <begin position="134"/>
        <end position="156"/>
    </location>
</feature>
<evidence type="ECO:0000256" key="2">
    <source>
        <dbReference type="ARBA" id="ARBA00022692"/>
    </source>
</evidence>
<dbReference type="PROSITE" id="PS51012">
    <property type="entry name" value="ABC_TM2"/>
    <property type="match status" value="1"/>
</dbReference>
<dbReference type="Proteomes" id="UP000008037">
    <property type="component" value="Chromosome"/>
</dbReference>
<evidence type="ECO:0000313" key="7">
    <source>
        <dbReference type="EMBL" id="AFU58495.1"/>
    </source>
</evidence>
<dbReference type="PIRSF" id="PIRSF006648">
    <property type="entry name" value="DrrB"/>
    <property type="match status" value="1"/>
</dbReference>
<evidence type="ECO:0000256" key="3">
    <source>
        <dbReference type="ARBA" id="ARBA00022989"/>
    </source>
</evidence>
<evidence type="ECO:0000256" key="1">
    <source>
        <dbReference type="ARBA" id="ARBA00004141"/>
    </source>
</evidence>
<dbReference type="GeneID" id="13797820"/>
<dbReference type="InterPro" id="IPR051784">
    <property type="entry name" value="Nod_factor_ABC_transporter"/>
</dbReference>
<dbReference type="GO" id="GO:0140359">
    <property type="term" value="F:ABC-type transporter activity"/>
    <property type="evidence" value="ECO:0007669"/>
    <property type="project" value="InterPro"/>
</dbReference>
<feature type="transmembrane region" description="Helical" evidence="5">
    <location>
        <begin position="6"/>
        <end position="25"/>
    </location>
</feature>
<reference evidence="7 8" key="1">
    <citation type="journal article" date="2012" name="Environ. Microbiol.">
        <title>The genome of the ammonia-oxidizing Candidatus Nitrososphaera gargensis: insights into metabolic versatility and environmental adaptations.</title>
        <authorList>
            <person name="Spang A."/>
            <person name="Poehlein A."/>
            <person name="Offre P."/>
            <person name="Zumbragel S."/>
            <person name="Haider S."/>
            <person name="Rychlik N."/>
            <person name="Nowka B."/>
            <person name="Schmeisser C."/>
            <person name="Lebedeva E.V."/>
            <person name="Rattei T."/>
            <person name="Bohm C."/>
            <person name="Schmid M."/>
            <person name="Galushko A."/>
            <person name="Hatzenpichler R."/>
            <person name="Weinmaier T."/>
            <person name="Daniel R."/>
            <person name="Schleper C."/>
            <person name="Spieck E."/>
            <person name="Streit W."/>
            <person name="Wagner M."/>
        </authorList>
    </citation>
    <scope>NUCLEOTIDE SEQUENCE [LARGE SCALE GENOMIC DNA]</scope>
    <source>
        <strain evidence="8">Ga9.2</strain>
    </source>
</reference>
<sequence length="251" mass="27363">MAEASMMLPVRQAFLIAYMTGVLWLRRNPMSLVFTAISPFSLLFVLFVISGGQYTDFAVAGSLVMALVGYGLALGQDISFYKTEYKVQDVFVASPVSPLTYMMGLALSELLFGLPALVVLASLVIFFGAPIFSIPLLVATILLIWGSMSAIGFFLSSHMLHMRNATQVISFVNVILAILPPVFYPIDIMPPALQPLAYAMPTTHASLIIQYIIGMDTLPEGWSLGFGFTVLIAYLVGFVALAKTKAIWRES</sequence>
<feature type="transmembrane region" description="Helical" evidence="5">
    <location>
        <begin position="222"/>
        <end position="242"/>
    </location>
</feature>
<dbReference type="KEGG" id="nga:Ngar_c15610"/>
<feature type="transmembrane region" description="Helical" evidence="5">
    <location>
        <begin position="57"/>
        <end position="75"/>
    </location>
</feature>
<evidence type="ECO:0000256" key="5">
    <source>
        <dbReference type="SAM" id="Phobius"/>
    </source>
</evidence>
<dbReference type="EMBL" id="CP002408">
    <property type="protein sequence ID" value="AFU58495.1"/>
    <property type="molecule type" value="Genomic_DNA"/>
</dbReference>
<name>K0IFB3_NITGG</name>
<dbReference type="HOGENOM" id="CLU_096331_0_0_2"/>
<organism evidence="7 8">
    <name type="scientific">Nitrososphaera gargensis (strain Ga9.2)</name>
    <dbReference type="NCBI Taxonomy" id="1237085"/>
    <lineage>
        <taxon>Archaea</taxon>
        <taxon>Nitrososphaerota</taxon>
        <taxon>Nitrososphaeria</taxon>
        <taxon>Nitrososphaerales</taxon>
        <taxon>Nitrososphaeraceae</taxon>
        <taxon>Nitrososphaera</taxon>
    </lineage>
</organism>
<feature type="transmembrane region" description="Helical" evidence="5">
    <location>
        <begin position="110"/>
        <end position="128"/>
    </location>
</feature>
<dbReference type="STRING" id="1237085.Ngar_c15610"/>
<feature type="transmembrane region" description="Helical" evidence="5">
    <location>
        <begin position="32"/>
        <end position="51"/>
    </location>
</feature>
<dbReference type="AlphaFoldDB" id="K0IFB3"/>
<evidence type="ECO:0000256" key="4">
    <source>
        <dbReference type="ARBA" id="ARBA00023136"/>
    </source>
</evidence>
<feature type="transmembrane region" description="Helical" evidence="5">
    <location>
        <begin position="168"/>
        <end position="186"/>
    </location>
</feature>
<dbReference type="RefSeq" id="WP_015019032.1">
    <property type="nucleotide sequence ID" value="NC_018719.1"/>
</dbReference>
<keyword evidence="4 5" id="KW-0472">Membrane</keyword>
<keyword evidence="8" id="KW-1185">Reference proteome</keyword>
<comment type="subcellular location">
    <subcellularLocation>
        <location evidence="1">Membrane</location>
        <topology evidence="1">Multi-pass membrane protein</topology>
    </subcellularLocation>
</comment>
<keyword evidence="2 5" id="KW-0812">Transmembrane</keyword>
<dbReference type="PANTHER" id="PTHR43229">
    <property type="entry name" value="NODULATION PROTEIN J"/>
    <property type="match status" value="1"/>
</dbReference>
<dbReference type="BioCyc" id="CNIT1237085:G1324-1559-MONOMER"/>
<dbReference type="InterPro" id="IPR047817">
    <property type="entry name" value="ABC2_TM_bact-type"/>
</dbReference>